<protein>
    <submittedName>
        <fullName evidence="1">Uncharacterized protein</fullName>
    </submittedName>
</protein>
<sequence>MGTAGQVLVLHLLLMPRDMFNARLLGLGSPDIPRPAGKARREECTLIRDKTIALARNFCRPGEQWLQTYAHTGCFLGERGMVDTVK</sequence>
<organism evidence="1 2">
    <name type="scientific">Elysia crispata</name>
    <name type="common">lettuce slug</name>
    <dbReference type="NCBI Taxonomy" id="231223"/>
    <lineage>
        <taxon>Eukaryota</taxon>
        <taxon>Metazoa</taxon>
        <taxon>Spiralia</taxon>
        <taxon>Lophotrochozoa</taxon>
        <taxon>Mollusca</taxon>
        <taxon>Gastropoda</taxon>
        <taxon>Heterobranchia</taxon>
        <taxon>Euthyneura</taxon>
        <taxon>Panpulmonata</taxon>
        <taxon>Sacoglossa</taxon>
        <taxon>Placobranchoidea</taxon>
        <taxon>Plakobranchidae</taxon>
        <taxon>Elysia</taxon>
    </lineage>
</organism>
<name>A0AAE0ZFL7_9GAST</name>
<evidence type="ECO:0000313" key="2">
    <source>
        <dbReference type="Proteomes" id="UP001283361"/>
    </source>
</evidence>
<dbReference type="EMBL" id="JAWDGP010004062">
    <property type="protein sequence ID" value="KAK3768295.1"/>
    <property type="molecule type" value="Genomic_DNA"/>
</dbReference>
<keyword evidence="2" id="KW-1185">Reference proteome</keyword>
<dbReference type="AlphaFoldDB" id="A0AAE0ZFL7"/>
<proteinExistence type="predicted"/>
<comment type="caution">
    <text evidence="1">The sequence shown here is derived from an EMBL/GenBank/DDBJ whole genome shotgun (WGS) entry which is preliminary data.</text>
</comment>
<dbReference type="Proteomes" id="UP001283361">
    <property type="component" value="Unassembled WGS sequence"/>
</dbReference>
<reference evidence="1" key="1">
    <citation type="journal article" date="2023" name="G3 (Bethesda)">
        <title>A reference genome for the long-term kleptoplast-retaining sea slug Elysia crispata morphotype clarki.</title>
        <authorList>
            <person name="Eastman K.E."/>
            <person name="Pendleton A.L."/>
            <person name="Shaikh M.A."/>
            <person name="Suttiyut T."/>
            <person name="Ogas R."/>
            <person name="Tomko P."/>
            <person name="Gavelis G."/>
            <person name="Widhalm J.R."/>
            <person name="Wisecaver J.H."/>
        </authorList>
    </citation>
    <scope>NUCLEOTIDE SEQUENCE</scope>
    <source>
        <strain evidence="1">ECLA1</strain>
    </source>
</reference>
<accession>A0AAE0ZFL7</accession>
<gene>
    <name evidence="1" type="ORF">RRG08_031087</name>
</gene>
<evidence type="ECO:0000313" key="1">
    <source>
        <dbReference type="EMBL" id="KAK3768295.1"/>
    </source>
</evidence>